<dbReference type="InterPro" id="IPR008183">
    <property type="entry name" value="Aldose_1/G6P_1-epimerase"/>
</dbReference>
<evidence type="ECO:0000256" key="8">
    <source>
        <dbReference type="PIRNR" id="PIRNR005096"/>
    </source>
</evidence>
<dbReference type="PANTHER" id="PTHR10091:SF0">
    <property type="entry name" value="GALACTOSE MUTAROTASE"/>
    <property type="match status" value="1"/>
</dbReference>
<evidence type="ECO:0000256" key="1">
    <source>
        <dbReference type="ARBA" id="ARBA00001614"/>
    </source>
</evidence>
<evidence type="ECO:0000256" key="6">
    <source>
        <dbReference type="ARBA" id="ARBA00023235"/>
    </source>
</evidence>
<organism evidence="9 10">
    <name type="scientific">Caproiciproducens galactitolivorans</name>
    <dbReference type="NCBI Taxonomy" id="642589"/>
    <lineage>
        <taxon>Bacteria</taxon>
        <taxon>Bacillati</taxon>
        <taxon>Bacillota</taxon>
        <taxon>Clostridia</taxon>
        <taxon>Eubacteriales</taxon>
        <taxon>Acutalibacteraceae</taxon>
        <taxon>Caproiciproducens</taxon>
    </lineage>
</organism>
<dbReference type="InterPro" id="IPR018052">
    <property type="entry name" value="Ald1_epimerase_CS"/>
</dbReference>
<dbReference type="PROSITE" id="PS00545">
    <property type="entry name" value="ALDOSE_1_EPIMERASE"/>
    <property type="match status" value="1"/>
</dbReference>
<comment type="catalytic activity">
    <reaction evidence="1 8">
        <text>alpha-D-glucose = beta-D-glucose</text>
        <dbReference type="Rhea" id="RHEA:10264"/>
        <dbReference type="ChEBI" id="CHEBI:15903"/>
        <dbReference type="ChEBI" id="CHEBI:17925"/>
        <dbReference type="EC" id="5.1.3.3"/>
    </reaction>
</comment>
<protein>
    <recommendedName>
        <fullName evidence="5 8">Aldose 1-epimerase</fullName>
        <ecNumber evidence="4 8">5.1.3.3</ecNumber>
    </recommendedName>
</protein>
<proteinExistence type="inferred from homology"/>
<evidence type="ECO:0000256" key="5">
    <source>
        <dbReference type="ARBA" id="ARBA00014165"/>
    </source>
</evidence>
<dbReference type="Proteomes" id="UP001082703">
    <property type="component" value="Unassembled WGS sequence"/>
</dbReference>
<evidence type="ECO:0000256" key="2">
    <source>
        <dbReference type="ARBA" id="ARBA00005028"/>
    </source>
</evidence>
<dbReference type="Pfam" id="PF01263">
    <property type="entry name" value="Aldose_epim"/>
    <property type="match status" value="1"/>
</dbReference>
<evidence type="ECO:0000256" key="7">
    <source>
        <dbReference type="ARBA" id="ARBA00023277"/>
    </source>
</evidence>
<dbReference type="PANTHER" id="PTHR10091">
    <property type="entry name" value="ALDOSE-1-EPIMERASE"/>
    <property type="match status" value="1"/>
</dbReference>
<evidence type="ECO:0000256" key="3">
    <source>
        <dbReference type="ARBA" id="ARBA00006206"/>
    </source>
</evidence>
<evidence type="ECO:0000313" key="9">
    <source>
        <dbReference type="EMBL" id="MCY1713950.1"/>
    </source>
</evidence>
<evidence type="ECO:0000256" key="4">
    <source>
        <dbReference type="ARBA" id="ARBA00013185"/>
    </source>
</evidence>
<evidence type="ECO:0000313" key="10">
    <source>
        <dbReference type="Proteomes" id="UP001082703"/>
    </source>
</evidence>
<dbReference type="EMBL" id="JAPOHA010000005">
    <property type="protein sequence ID" value="MCY1713950.1"/>
    <property type="molecule type" value="Genomic_DNA"/>
</dbReference>
<reference evidence="9 10" key="1">
    <citation type="submission" date="2022-11" db="EMBL/GenBank/DDBJ databases">
        <authorList>
            <person name="Caiyu Z."/>
        </authorList>
    </citation>
    <scope>NUCLEOTIDE SEQUENCE [LARGE SCALE GENOMIC DNA]</scope>
    <source>
        <strain evidence="9 10">YR-4</strain>
    </source>
</reference>
<dbReference type="PIRSF" id="PIRSF005096">
    <property type="entry name" value="GALM"/>
    <property type="match status" value="1"/>
</dbReference>
<sequence length="352" mass="38656">MIYLELTNILHLFSNKYKNIPIYCIKNENKVEVGLMALGACVVFVRVPDRCGKVKNIALSLRNYRDYAEGGTYAGATVGPAAGRIRGGLLPVLGRVYTLPKNDGENTLHGGPDNLGHTVWRTADTFCNTSEAGVVFAQHLRDGRNGFPGERDISVRYALSRDNTLTIQYTATTDRTTWLNLTNHTYWNLTGDFSRPAYQQILQINADRVYYNDGAHLPVSCESTKGTPFDFTSPRPVADALQSGPLHAQLRNASGYNNAYLLREDGKPAAVLSDPASGRRMTVSTDYPSLVFYSGGYLGGTGYTLDEQKISASGAYALEAQFLPDAPHLLGSRAPFLRPGEVYRKTVSFCFS</sequence>
<comment type="similarity">
    <text evidence="3 8">Belongs to the aldose epimerase family.</text>
</comment>
<dbReference type="InterPro" id="IPR047215">
    <property type="entry name" value="Galactose_mutarotase-like"/>
</dbReference>
<dbReference type="InterPro" id="IPR015443">
    <property type="entry name" value="Aldose_1-epimerase"/>
</dbReference>
<comment type="caution">
    <text evidence="9">The sequence shown here is derived from an EMBL/GenBank/DDBJ whole genome shotgun (WGS) entry which is preliminary data.</text>
</comment>
<dbReference type="EC" id="5.1.3.3" evidence="4 8"/>
<gene>
    <name evidence="9" type="ORF">OUY18_06750</name>
</gene>
<dbReference type="Gene3D" id="2.70.98.10">
    <property type="match status" value="1"/>
</dbReference>
<dbReference type="CDD" id="cd09019">
    <property type="entry name" value="galactose_mutarotase_like"/>
    <property type="match status" value="1"/>
</dbReference>
<dbReference type="RefSeq" id="WP_268057994.1">
    <property type="nucleotide sequence ID" value="NZ_JAPOHA010000005.1"/>
</dbReference>
<accession>A0ABT4BUE4</accession>
<keyword evidence="7 8" id="KW-0119">Carbohydrate metabolism</keyword>
<comment type="pathway">
    <text evidence="2 8">Carbohydrate metabolism; hexose metabolism.</text>
</comment>
<name>A0ABT4BUE4_9FIRM</name>
<keyword evidence="6 8" id="KW-0413">Isomerase</keyword>
<dbReference type="SUPFAM" id="SSF74650">
    <property type="entry name" value="Galactose mutarotase-like"/>
    <property type="match status" value="1"/>
</dbReference>
<dbReference type="InterPro" id="IPR011013">
    <property type="entry name" value="Gal_mutarotase_sf_dom"/>
</dbReference>
<keyword evidence="10" id="KW-1185">Reference proteome</keyword>
<dbReference type="InterPro" id="IPR014718">
    <property type="entry name" value="GH-type_carb-bd"/>
</dbReference>